<organism evidence="1 2">
    <name type="scientific">Trifolium subterraneum</name>
    <name type="common">Subterranean clover</name>
    <dbReference type="NCBI Taxonomy" id="3900"/>
    <lineage>
        <taxon>Eukaryota</taxon>
        <taxon>Viridiplantae</taxon>
        <taxon>Streptophyta</taxon>
        <taxon>Embryophyta</taxon>
        <taxon>Tracheophyta</taxon>
        <taxon>Spermatophyta</taxon>
        <taxon>Magnoliopsida</taxon>
        <taxon>eudicotyledons</taxon>
        <taxon>Gunneridae</taxon>
        <taxon>Pentapetalae</taxon>
        <taxon>rosids</taxon>
        <taxon>fabids</taxon>
        <taxon>Fabales</taxon>
        <taxon>Fabaceae</taxon>
        <taxon>Papilionoideae</taxon>
        <taxon>50 kb inversion clade</taxon>
        <taxon>NPAAA clade</taxon>
        <taxon>Hologalegina</taxon>
        <taxon>IRL clade</taxon>
        <taxon>Trifolieae</taxon>
        <taxon>Trifolium</taxon>
    </lineage>
</organism>
<protein>
    <submittedName>
        <fullName evidence="1">Uncharacterized protein</fullName>
    </submittedName>
</protein>
<dbReference type="Proteomes" id="UP000242715">
    <property type="component" value="Unassembled WGS sequence"/>
</dbReference>
<gene>
    <name evidence="1" type="ORF">TSUD_159520</name>
</gene>
<keyword evidence="2" id="KW-1185">Reference proteome</keyword>
<name>A0A2Z6MY59_TRISU</name>
<evidence type="ECO:0000313" key="1">
    <source>
        <dbReference type="EMBL" id="GAU28670.1"/>
    </source>
</evidence>
<evidence type="ECO:0000313" key="2">
    <source>
        <dbReference type="Proteomes" id="UP000242715"/>
    </source>
</evidence>
<sequence>MNISVSSPSKDSSDDSLVTTVSVSLKYYGSPRSYTQTCKIKQLLLASDINEKVCQYPTSVHAQGHFR</sequence>
<dbReference type="AlphaFoldDB" id="A0A2Z6MY59"/>
<proteinExistence type="predicted"/>
<reference evidence="2" key="1">
    <citation type="journal article" date="2017" name="Front. Plant Sci.">
        <title>Climate Clever Clovers: New Paradigm to Reduce the Environmental Footprint of Ruminants by Breeding Low Methanogenic Forages Utilizing Haplotype Variation.</title>
        <authorList>
            <person name="Kaur P."/>
            <person name="Appels R."/>
            <person name="Bayer P.E."/>
            <person name="Keeble-Gagnere G."/>
            <person name="Wang J."/>
            <person name="Hirakawa H."/>
            <person name="Shirasawa K."/>
            <person name="Vercoe P."/>
            <person name="Stefanova K."/>
            <person name="Durmic Z."/>
            <person name="Nichols P."/>
            <person name="Revell C."/>
            <person name="Isobe S.N."/>
            <person name="Edwards D."/>
            <person name="Erskine W."/>
        </authorList>
    </citation>
    <scope>NUCLEOTIDE SEQUENCE [LARGE SCALE GENOMIC DNA]</scope>
    <source>
        <strain evidence="2">cv. Daliak</strain>
    </source>
</reference>
<accession>A0A2Z6MY59</accession>
<dbReference type="EMBL" id="DF973377">
    <property type="protein sequence ID" value="GAU28670.1"/>
    <property type="molecule type" value="Genomic_DNA"/>
</dbReference>